<dbReference type="EMBL" id="CP081150">
    <property type="protein sequence ID" value="QZA77934.1"/>
    <property type="molecule type" value="Genomic_DNA"/>
</dbReference>
<dbReference type="Pfam" id="PF00580">
    <property type="entry name" value="UvrD-helicase"/>
    <property type="match status" value="1"/>
</dbReference>
<reference evidence="15 16" key="1">
    <citation type="submission" date="2021-08" db="EMBL/GenBank/DDBJ databases">
        <title>complete genome sequencing of Deefgea sp. D25.</title>
        <authorList>
            <person name="Bae J.-W."/>
            <person name="Gim D.-H."/>
        </authorList>
    </citation>
    <scope>NUCLEOTIDE SEQUENCE [LARGE SCALE GENOMIC DNA]</scope>
    <source>
        <strain evidence="15 16">D25</strain>
    </source>
</reference>
<proteinExistence type="inferred from homology"/>
<dbReference type="Gene3D" id="3.40.50.300">
    <property type="entry name" value="P-loop containing nucleotide triphosphate hydrolases"/>
    <property type="match status" value="2"/>
</dbReference>
<dbReference type="EC" id="5.6.2.4" evidence="9"/>
<dbReference type="PROSITE" id="PS51217">
    <property type="entry name" value="UVRD_HELICASE_CTER"/>
    <property type="match status" value="1"/>
</dbReference>
<evidence type="ECO:0000313" key="16">
    <source>
        <dbReference type="Proteomes" id="UP000825679"/>
    </source>
</evidence>
<evidence type="ECO:0000256" key="11">
    <source>
        <dbReference type="ARBA" id="ARBA00048988"/>
    </source>
</evidence>
<dbReference type="CDD" id="cd18807">
    <property type="entry name" value="SF1_C_UvrD"/>
    <property type="match status" value="1"/>
</dbReference>
<comment type="similarity">
    <text evidence="1">Belongs to the helicase family. UvrD subfamily.</text>
</comment>
<feature type="binding site" evidence="12">
    <location>
        <begin position="28"/>
        <end position="35"/>
    </location>
    <ligand>
        <name>ATP</name>
        <dbReference type="ChEBI" id="CHEBI:30616"/>
    </ligand>
</feature>
<accession>A0ABX8Z5S7</accession>
<dbReference type="InterPro" id="IPR014017">
    <property type="entry name" value="DNA_helicase_UvrD-like_C"/>
</dbReference>
<dbReference type="Gene3D" id="1.10.486.10">
    <property type="entry name" value="PCRA, domain 4"/>
    <property type="match status" value="1"/>
</dbReference>
<evidence type="ECO:0000256" key="6">
    <source>
        <dbReference type="ARBA" id="ARBA00023125"/>
    </source>
</evidence>
<keyword evidence="16" id="KW-1185">Reference proteome</keyword>
<evidence type="ECO:0000259" key="14">
    <source>
        <dbReference type="PROSITE" id="PS51217"/>
    </source>
</evidence>
<dbReference type="InterPro" id="IPR013986">
    <property type="entry name" value="DExx_box_DNA_helicase_dom_sf"/>
</dbReference>
<dbReference type="PROSITE" id="PS51198">
    <property type="entry name" value="UVRD_HELICASE_ATP_BIND"/>
    <property type="match status" value="1"/>
</dbReference>
<dbReference type="Proteomes" id="UP000825679">
    <property type="component" value="Chromosome"/>
</dbReference>
<keyword evidence="7" id="KW-0413">Isomerase</keyword>
<keyword evidence="2 12" id="KW-0547">Nucleotide-binding</keyword>
<feature type="domain" description="UvrD-like helicase ATP-binding" evidence="13">
    <location>
        <begin position="7"/>
        <end position="284"/>
    </location>
</feature>
<protein>
    <recommendedName>
        <fullName evidence="9">DNA 3'-5' helicase</fullName>
        <ecNumber evidence="9">5.6.2.4</ecNumber>
    </recommendedName>
    <alternativeName>
        <fullName evidence="10">DNA 3'-5' helicase II</fullName>
    </alternativeName>
</protein>
<dbReference type="Pfam" id="PF13361">
    <property type="entry name" value="UvrD_C"/>
    <property type="match status" value="1"/>
</dbReference>
<dbReference type="SUPFAM" id="SSF52540">
    <property type="entry name" value="P-loop containing nucleoside triphosphate hydrolases"/>
    <property type="match status" value="1"/>
</dbReference>
<evidence type="ECO:0000256" key="5">
    <source>
        <dbReference type="ARBA" id="ARBA00022840"/>
    </source>
</evidence>
<evidence type="ECO:0000256" key="10">
    <source>
        <dbReference type="ARBA" id="ARBA00034923"/>
    </source>
</evidence>
<comment type="catalytic activity">
    <reaction evidence="11">
        <text>ATP + H2O = ADP + phosphate + H(+)</text>
        <dbReference type="Rhea" id="RHEA:13065"/>
        <dbReference type="ChEBI" id="CHEBI:15377"/>
        <dbReference type="ChEBI" id="CHEBI:15378"/>
        <dbReference type="ChEBI" id="CHEBI:30616"/>
        <dbReference type="ChEBI" id="CHEBI:43474"/>
        <dbReference type="ChEBI" id="CHEBI:456216"/>
        <dbReference type="EC" id="5.6.2.4"/>
    </reaction>
</comment>
<dbReference type="Gene3D" id="1.10.10.160">
    <property type="match status" value="1"/>
</dbReference>
<feature type="domain" description="UvrD-like helicase C-terminal" evidence="14">
    <location>
        <begin position="285"/>
        <end position="551"/>
    </location>
</feature>
<evidence type="ECO:0000256" key="1">
    <source>
        <dbReference type="ARBA" id="ARBA00009922"/>
    </source>
</evidence>
<dbReference type="RefSeq" id="WP_221006312.1">
    <property type="nucleotide sequence ID" value="NZ_CP081150.1"/>
</dbReference>
<keyword evidence="3 12" id="KW-0378">Hydrolase</keyword>
<keyword evidence="5 12" id="KW-0067">ATP-binding</keyword>
<evidence type="ECO:0000256" key="7">
    <source>
        <dbReference type="ARBA" id="ARBA00023235"/>
    </source>
</evidence>
<organism evidence="15 16">
    <name type="scientific">Deefgea tanakiae</name>
    <dbReference type="NCBI Taxonomy" id="2865840"/>
    <lineage>
        <taxon>Bacteria</taxon>
        <taxon>Pseudomonadati</taxon>
        <taxon>Pseudomonadota</taxon>
        <taxon>Betaproteobacteria</taxon>
        <taxon>Neisseriales</taxon>
        <taxon>Chitinibacteraceae</taxon>
        <taxon>Deefgea</taxon>
    </lineage>
</organism>
<evidence type="ECO:0000256" key="3">
    <source>
        <dbReference type="ARBA" id="ARBA00022801"/>
    </source>
</evidence>
<evidence type="ECO:0000256" key="8">
    <source>
        <dbReference type="ARBA" id="ARBA00034617"/>
    </source>
</evidence>
<dbReference type="PANTHER" id="PTHR11070">
    <property type="entry name" value="UVRD / RECB / PCRA DNA HELICASE FAMILY MEMBER"/>
    <property type="match status" value="1"/>
</dbReference>
<comment type="catalytic activity">
    <reaction evidence="8">
        <text>Couples ATP hydrolysis with the unwinding of duplex DNA by translocating in the 3'-5' direction.</text>
        <dbReference type="EC" id="5.6.2.4"/>
    </reaction>
</comment>
<evidence type="ECO:0000256" key="12">
    <source>
        <dbReference type="PROSITE-ProRule" id="PRU00560"/>
    </source>
</evidence>
<dbReference type="InterPro" id="IPR014016">
    <property type="entry name" value="UvrD-like_ATP-bd"/>
</dbReference>
<evidence type="ECO:0000256" key="9">
    <source>
        <dbReference type="ARBA" id="ARBA00034808"/>
    </source>
</evidence>
<gene>
    <name evidence="15" type="ORF">K4H28_00375</name>
</gene>
<keyword evidence="6" id="KW-0238">DNA-binding</keyword>
<evidence type="ECO:0000256" key="4">
    <source>
        <dbReference type="ARBA" id="ARBA00022806"/>
    </source>
</evidence>
<evidence type="ECO:0000256" key="2">
    <source>
        <dbReference type="ARBA" id="ARBA00022741"/>
    </source>
</evidence>
<dbReference type="PANTHER" id="PTHR11070:SF2">
    <property type="entry name" value="ATP-DEPENDENT DNA HELICASE SRS2"/>
    <property type="match status" value="1"/>
</dbReference>
<keyword evidence="4 12" id="KW-0347">Helicase</keyword>
<evidence type="ECO:0000259" key="13">
    <source>
        <dbReference type="PROSITE" id="PS51198"/>
    </source>
</evidence>
<dbReference type="InterPro" id="IPR027417">
    <property type="entry name" value="P-loop_NTPase"/>
</dbReference>
<sequence length="711" mass="78617">MSHALTAKLNPQQAAAVELPAEHALILAGAGSGKTSVLTTRIAWLLSTGQISPSGLLAVTFTNKSAKEMLSRITAMLPLNPRGLWVGTFHGLCNRMLRLHHRDAGLPEAFAILDQSEQLGAIKRVLKFLGLDDDKYPPRAVQNYINGHKENGRRAGDVDAFDDYSRQLRLAYEEYEKQCNREGVADFSELLLRCYELLTHKPEIRKHYQERFAHVLVDEFQDTNRLQYAWLKLLAGKNSAIFAVGDDDQSIYAFRGANVGNMVDFQSDFSVKHVIRLEQNYRSHGNILDAANAVISNNTQRLGKELWTQASAGEPIRVFEGASDFEEAQFIVEEAQTLIRDGMASSEIAILYRSNAQSRIIEHALFSAGVPYRVYGGLRFFERQEIKHALAYLRLIANPSDDNAFLRVVNFPTRGIGLKSVEAIVDRARLEGCSLWQAACAGASGRGAVALGKFVHIIEAMRNQVEGLPMTEVVDMMLDLSGLLTHYKNDKEGEERVANLEELINAAATFISEDENNLIAFLSHASLEAGDHQAGAHEEALQLMTVHAAKGLEFHAVFLSGLEEGLFPHDNSANDKAGVEEERRLMYVAITRARQRLYISLAQSRMLHGQTRYGVASRFLDEIPQELLKYLNRGYAPSSYSSAAAYVPPAASPKKSTPEHGLSIGMKVEHPKFGLGVVTDHEGGATGNVQVNFAQFGSKWLAVAYAKLKPV</sequence>
<dbReference type="InterPro" id="IPR000212">
    <property type="entry name" value="DNA_helicase_UvrD/REP"/>
</dbReference>
<evidence type="ECO:0000313" key="15">
    <source>
        <dbReference type="EMBL" id="QZA77934.1"/>
    </source>
</evidence>
<dbReference type="CDD" id="cd17932">
    <property type="entry name" value="DEXQc_UvrD"/>
    <property type="match status" value="1"/>
</dbReference>
<name>A0ABX8Z5S7_9NEIS</name>